<name>A0AAW1ND19_SAPOF</name>
<reference evidence="2" key="1">
    <citation type="submission" date="2024-03" db="EMBL/GenBank/DDBJ databases">
        <title>WGS assembly of Saponaria officinalis var. Norfolk2.</title>
        <authorList>
            <person name="Jenkins J."/>
            <person name="Shu S."/>
            <person name="Grimwood J."/>
            <person name="Barry K."/>
            <person name="Goodstein D."/>
            <person name="Schmutz J."/>
            <person name="Leebens-Mack J."/>
            <person name="Osbourn A."/>
        </authorList>
    </citation>
    <scope>NUCLEOTIDE SEQUENCE [LARGE SCALE GENOMIC DNA]</scope>
    <source>
        <strain evidence="2">JIC</strain>
    </source>
</reference>
<dbReference type="PANTHER" id="PTHR34222:SF79">
    <property type="entry name" value="RETROVIRUS-RELATED POL POLYPROTEIN FROM TRANSPOSON TNT 1-94"/>
    <property type="match status" value="1"/>
</dbReference>
<feature type="region of interest" description="Disordered" evidence="1">
    <location>
        <begin position="100"/>
        <end position="123"/>
    </location>
</feature>
<evidence type="ECO:0000256" key="1">
    <source>
        <dbReference type="SAM" id="MobiDB-lite"/>
    </source>
</evidence>
<feature type="compositionally biased region" description="Basic residues" evidence="1">
    <location>
        <begin position="103"/>
        <end position="119"/>
    </location>
</feature>
<organism evidence="2 3">
    <name type="scientific">Saponaria officinalis</name>
    <name type="common">Common soapwort</name>
    <name type="synonym">Lychnis saponaria</name>
    <dbReference type="NCBI Taxonomy" id="3572"/>
    <lineage>
        <taxon>Eukaryota</taxon>
        <taxon>Viridiplantae</taxon>
        <taxon>Streptophyta</taxon>
        <taxon>Embryophyta</taxon>
        <taxon>Tracheophyta</taxon>
        <taxon>Spermatophyta</taxon>
        <taxon>Magnoliopsida</taxon>
        <taxon>eudicotyledons</taxon>
        <taxon>Gunneridae</taxon>
        <taxon>Pentapetalae</taxon>
        <taxon>Caryophyllales</taxon>
        <taxon>Caryophyllaceae</taxon>
        <taxon>Caryophylleae</taxon>
        <taxon>Saponaria</taxon>
    </lineage>
</organism>
<dbReference type="EMBL" id="JBDFQZ010000001">
    <property type="protein sequence ID" value="KAK9756548.1"/>
    <property type="molecule type" value="Genomic_DNA"/>
</dbReference>
<dbReference type="PANTHER" id="PTHR34222">
    <property type="entry name" value="GAG_PRE-INTEGRS DOMAIN-CONTAINING PROTEIN"/>
    <property type="match status" value="1"/>
</dbReference>
<proteinExistence type="predicted"/>
<protein>
    <submittedName>
        <fullName evidence="2">Uncharacterized protein</fullName>
    </submittedName>
</protein>
<evidence type="ECO:0000313" key="3">
    <source>
        <dbReference type="Proteomes" id="UP001443914"/>
    </source>
</evidence>
<evidence type="ECO:0000313" key="2">
    <source>
        <dbReference type="EMBL" id="KAK9756548.1"/>
    </source>
</evidence>
<keyword evidence="3" id="KW-1185">Reference proteome</keyword>
<comment type="caution">
    <text evidence="2">The sequence shown here is derived from an EMBL/GenBank/DDBJ whole genome shotgun (WGS) entry which is preliminary data.</text>
</comment>
<sequence>MGLDNVLYGHIRSILLMEDDITSRSKAYALVLREERHRAVTKAREEIVEATMVVKTVDSGGQGCEANASKDQADSNLIQCTYCKKYYHTEENYWENHGYQSRGRGRGRHRGRGYRRGGRVRGNTFQVANAASASEAVSQKNDLTAEEIERVRSLLNTKSGGNMKAPGMNKDCVVDWILDRGASHHMTSRHKLLEQIWNGKPLTVGLPNGTHIIAQEHG</sequence>
<gene>
    <name evidence="2" type="ORF">RND81_01G105700</name>
</gene>
<accession>A0AAW1ND19</accession>
<dbReference type="Proteomes" id="UP001443914">
    <property type="component" value="Unassembled WGS sequence"/>
</dbReference>
<dbReference type="AlphaFoldDB" id="A0AAW1ND19"/>